<dbReference type="EMBL" id="AWSU01000085">
    <property type="protein sequence ID" value="ERI79193.1"/>
    <property type="molecule type" value="Genomic_DNA"/>
</dbReference>
<name>A0ABC9U1A3_CLOSY</name>
<evidence type="ECO:0000313" key="2">
    <source>
        <dbReference type="Proteomes" id="UP000016491"/>
    </source>
</evidence>
<dbReference type="AlphaFoldDB" id="A0ABC9U1A3"/>
<sequence length="57" mass="6523">MGEPEILNVGDDLRLSANRFLQNMQKTGCRTGRLEKDSINSIIYRNISDCIINILRI</sequence>
<protein>
    <submittedName>
        <fullName evidence="1">Uncharacterized protein</fullName>
    </submittedName>
</protein>
<dbReference type="Proteomes" id="UP000016491">
    <property type="component" value="Unassembled WGS sequence"/>
</dbReference>
<organism evidence="1 2">
    <name type="scientific">[Clostridium] symbiosum ATCC 14940</name>
    <dbReference type="NCBI Taxonomy" id="411472"/>
    <lineage>
        <taxon>Bacteria</taxon>
        <taxon>Bacillati</taxon>
        <taxon>Bacillota</taxon>
        <taxon>Clostridia</taxon>
        <taxon>Lachnospirales</taxon>
        <taxon>Lachnospiraceae</taxon>
        <taxon>Otoolea</taxon>
    </lineage>
</organism>
<accession>A0ABC9U1A3</accession>
<gene>
    <name evidence="1" type="ORF">CLOSYM_01063</name>
</gene>
<comment type="caution">
    <text evidence="1">The sequence shown here is derived from an EMBL/GenBank/DDBJ whole genome shotgun (WGS) entry which is preliminary data.</text>
</comment>
<evidence type="ECO:0000313" key="1">
    <source>
        <dbReference type="EMBL" id="ERI79193.1"/>
    </source>
</evidence>
<reference evidence="1 2" key="1">
    <citation type="submission" date="2013-07" db="EMBL/GenBank/DDBJ databases">
        <authorList>
            <person name="Weinstock G."/>
            <person name="Sodergren E."/>
            <person name="Wylie T."/>
            <person name="Fulton L."/>
            <person name="Fulton R."/>
            <person name="Fronick C."/>
            <person name="O'Laughlin M."/>
            <person name="Godfrey J."/>
            <person name="Miner T."/>
            <person name="Herter B."/>
            <person name="Appelbaum E."/>
            <person name="Cordes M."/>
            <person name="Lek S."/>
            <person name="Wollam A."/>
            <person name="Pepin K.H."/>
            <person name="Palsikar V.B."/>
            <person name="Mitreva M."/>
            <person name="Wilson R.K."/>
        </authorList>
    </citation>
    <scope>NUCLEOTIDE SEQUENCE [LARGE SCALE GENOMIC DNA]</scope>
    <source>
        <strain evidence="1 2">ATCC 14940</strain>
    </source>
</reference>
<proteinExistence type="predicted"/>